<protein>
    <submittedName>
        <fullName evidence="3">LAFE_0G15500g1_1</fullName>
    </submittedName>
</protein>
<gene>
    <name evidence="3" type="ORF">LAFE_0G15500G</name>
</gene>
<evidence type="ECO:0000313" key="3">
    <source>
        <dbReference type="EMBL" id="SCW03666.1"/>
    </source>
</evidence>
<feature type="domain" description="AB hydrolase-1" evidence="2">
    <location>
        <begin position="139"/>
        <end position="417"/>
    </location>
</feature>
<dbReference type="STRING" id="4955.A0A1G4MIU6"/>
<dbReference type="PANTHER" id="PTHR42886:SF29">
    <property type="entry name" value="PUMMELIG, ISOFORM A"/>
    <property type="match status" value="1"/>
</dbReference>
<reference evidence="3 4" key="1">
    <citation type="submission" date="2016-03" db="EMBL/GenBank/DDBJ databases">
        <authorList>
            <person name="Devillers H."/>
        </authorList>
    </citation>
    <scope>NUCLEOTIDE SEQUENCE [LARGE SCALE GENOMIC DNA]</scope>
    <source>
        <strain evidence="3">CBS 6772</strain>
    </source>
</reference>
<dbReference type="OMA" id="AFHSMMQ"/>
<comment type="similarity">
    <text evidence="1">Belongs to the peptidase S33 family. ABHD4/ABHD5 subfamily.</text>
</comment>
<dbReference type="Proteomes" id="UP000190831">
    <property type="component" value="Chromosome G"/>
</dbReference>
<dbReference type="InterPro" id="IPR000073">
    <property type="entry name" value="AB_hydrolase_1"/>
</dbReference>
<accession>A0A1G4MIU6</accession>
<dbReference type="Gene3D" id="3.40.50.1820">
    <property type="entry name" value="alpha/beta hydrolase"/>
    <property type="match status" value="1"/>
</dbReference>
<evidence type="ECO:0000256" key="1">
    <source>
        <dbReference type="ARBA" id="ARBA00038097"/>
    </source>
</evidence>
<dbReference type="SUPFAM" id="SSF53474">
    <property type="entry name" value="alpha/beta-Hydrolases"/>
    <property type="match status" value="1"/>
</dbReference>
<evidence type="ECO:0000259" key="2">
    <source>
        <dbReference type="Pfam" id="PF00561"/>
    </source>
</evidence>
<sequence>MLSKSYSFVNSAFRSLLESVNDLKTALLVRRRITAGNSAMPSSTSLRPSPPTAIPLREIIVKLPRLFPRSAFKSLRDFEDFKRNPNSLQHELLSTLPFFPRPNKEKVANIVRTPVDNEGNYINEFCIEPRSRIPGVSMKHLILIHGYGAGLGFYLKSLERINFSKNDWCIHAIDLPGYGFSSRPRFPFEIGKHSAETAENWFHDRFNQWLRNRGLLEAPESNMVVAHSMGAYLSALYANRHPNHFKRLIMCSPAGICESSAAMRKKIPPWWFQRLWDKNISPFSLVRKSGYLGSKLTSGWSYRRFKRFMYDDDHGRTQHEAMHRYTYSIFNQRGSGEYLLSFALKCGGEPRKALEKRLFHNISDQFKASCQWLWLYGDQDWMDRSGGERVSDFLQEMGLKSAVEIVPSAGHHLYLDNYQVFNKILEREMADF</sequence>
<proteinExistence type="inferred from homology"/>
<dbReference type="GO" id="GO:0004623">
    <property type="term" value="F:phospholipase A2 activity"/>
    <property type="evidence" value="ECO:0007669"/>
    <property type="project" value="TreeGrafter"/>
</dbReference>
<dbReference type="EMBL" id="LT598486">
    <property type="protein sequence ID" value="SCW03666.1"/>
    <property type="molecule type" value="Genomic_DNA"/>
</dbReference>
<organism evidence="3 4">
    <name type="scientific">Lachancea fermentati</name>
    <name type="common">Zygosaccharomyces fermentati</name>
    <dbReference type="NCBI Taxonomy" id="4955"/>
    <lineage>
        <taxon>Eukaryota</taxon>
        <taxon>Fungi</taxon>
        <taxon>Dikarya</taxon>
        <taxon>Ascomycota</taxon>
        <taxon>Saccharomycotina</taxon>
        <taxon>Saccharomycetes</taxon>
        <taxon>Saccharomycetales</taxon>
        <taxon>Saccharomycetaceae</taxon>
        <taxon>Lachancea</taxon>
    </lineage>
</organism>
<dbReference type="Pfam" id="PF00561">
    <property type="entry name" value="Abhydrolase_1"/>
    <property type="match status" value="1"/>
</dbReference>
<dbReference type="GO" id="GO:0035965">
    <property type="term" value="P:cardiolipin acyl-chain remodeling"/>
    <property type="evidence" value="ECO:0007669"/>
    <property type="project" value="TreeGrafter"/>
</dbReference>
<dbReference type="GO" id="GO:0006654">
    <property type="term" value="P:phosphatidic acid biosynthetic process"/>
    <property type="evidence" value="ECO:0007669"/>
    <property type="project" value="TreeGrafter"/>
</dbReference>
<dbReference type="GO" id="GO:0055088">
    <property type="term" value="P:lipid homeostasis"/>
    <property type="evidence" value="ECO:0007669"/>
    <property type="project" value="TreeGrafter"/>
</dbReference>
<dbReference type="GO" id="GO:0005743">
    <property type="term" value="C:mitochondrial inner membrane"/>
    <property type="evidence" value="ECO:0007669"/>
    <property type="project" value="TreeGrafter"/>
</dbReference>
<dbReference type="OrthoDB" id="7457040at2759"/>
<evidence type="ECO:0000313" key="4">
    <source>
        <dbReference type="Proteomes" id="UP000190831"/>
    </source>
</evidence>
<dbReference type="InterPro" id="IPR029058">
    <property type="entry name" value="AB_hydrolase_fold"/>
</dbReference>
<keyword evidence="4" id="KW-1185">Reference proteome</keyword>
<dbReference type="PANTHER" id="PTHR42886">
    <property type="entry name" value="RE40534P-RELATED"/>
    <property type="match status" value="1"/>
</dbReference>
<name>A0A1G4MIU6_LACFM</name>
<dbReference type="AlphaFoldDB" id="A0A1G4MIU6"/>
<dbReference type="GO" id="GO:0042171">
    <property type="term" value="F:lysophosphatidic acid acyltransferase activity"/>
    <property type="evidence" value="ECO:0007669"/>
    <property type="project" value="TreeGrafter"/>
</dbReference>